<keyword evidence="1" id="KW-1133">Transmembrane helix</keyword>
<organism evidence="3 4">
    <name type="scientific">Aliivibrio logei</name>
    <name type="common">Vibrio logei</name>
    <dbReference type="NCBI Taxonomy" id="688"/>
    <lineage>
        <taxon>Bacteria</taxon>
        <taxon>Pseudomonadati</taxon>
        <taxon>Pseudomonadota</taxon>
        <taxon>Gammaproteobacteria</taxon>
        <taxon>Vibrionales</taxon>
        <taxon>Vibrionaceae</taxon>
        <taxon>Aliivibrio</taxon>
    </lineage>
</organism>
<dbReference type="AlphaFoldDB" id="A0A1B9NZW9"/>
<dbReference type="PANTHER" id="PTHR40940:SF1">
    <property type="entry name" value="PROTEIN BATD"/>
    <property type="match status" value="1"/>
</dbReference>
<evidence type="ECO:0008006" key="5">
    <source>
        <dbReference type="Google" id="ProtNLM"/>
    </source>
</evidence>
<sequence length="449" mass="51278">MSQNNDKRRAIHLCLLVVIVLTVLSFSARSHAAEKLAESDQITITTWLTDTDIGKENSDKTPPTYAVNQQVILYIEVVTPRWFTGGTRIAPIEIPNVVAKQRNQLATNFTERRNGTTWTHQRWEVTLYPQSEGNFVVPPTAVEVQVSRDGGGNASGVLYTDPQQFSAITPSGLLSDESKWVSGCDFSIEQEWDKSNDELKAGDAITRTLTIKGSDTLAMLIPELISATSTVNYQTYAQPNQLSDSQTRGDYLSERKESVVYVLQNGGELTFPPINLTWWDTDAQELKTITLDGKSFAVTHTLSSWLHQYWQLLSVLVSLGLVVLFIAVKTIRYYQTHPLPAWFVYSKAVKKQEWGTVRVFLYRALRSRNNQLELKQYRTTKDWQQETSDFQTDAITKTLSRRLWKQISQPINGLSSLWGKWKPKEVFPQLSQQREKYEKNQEYQHKSDD</sequence>
<gene>
    <name evidence="3" type="ORF">A6E04_07270</name>
</gene>
<proteinExistence type="predicted"/>
<keyword evidence="1" id="KW-0812">Transmembrane</keyword>
<dbReference type="PANTHER" id="PTHR40940">
    <property type="entry name" value="PROTEIN BATD-RELATED"/>
    <property type="match status" value="1"/>
</dbReference>
<keyword evidence="1" id="KW-0472">Membrane</keyword>
<name>A0A1B9NZW9_ALILO</name>
<evidence type="ECO:0000313" key="3">
    <source>
        <dbReference type="EMBL" id="OCH21660.1"/>
    </source>
</evidence>
<dbReference type="STRING" id="688.A6E04_07270"/>
<evidence type="ECO:0000256" key="1">
    <source>
        <dbReference type="SAM" id="Phobius"/>
    </source>
</evidence>
<evidence type="ECO:0000313" key="4">
    <source>
        <dbReference type="Proteomes" id="UP000093523"/>
    </source>
</evidence>
<feature type="chain" id="PRO_5008632314" description="Protein BatD" evidence="2">
    <location>
        <begin position="33"/>
        <end position="449"/>
    </location>
</feature>
<feature type="transmembrane region" description="Helical" evidence="1">
    <location>
        <begin position="309"/>
        <end position="328"/>
    </location>
</feature>
<dbReference type="OrthoDB" id="5293418at2"/>
<evidence type="ECO:0000256" key="2">
    <source>
        <dbReference type="SAM" id="SignalP"/>
    </source>
</evidence>
<feature type="signal peptide" evidence="2">
    <location>
        <begin position="1"/>
        <end position="32"/>
    </location>
</feature>
<comment type="caution">
    <text evidence="3">The sequence shown here is derived from an EMBL/GenBank/DDBJ whole genome shotgun (WGS) entry which is preliminary data.</text>
</comment>
<dbReference type="InterPro" id="IPR025738">
    <property type="entry name" value="BatD"/>
</dbReference>
<dbReference type="Proteomes" id="UP000093523">
    <property type="component" value="Unassembled WGS sequence"/>
</dbReference>
<accession>A0A1B9NZW9</accession>
<protein>
    <recommendedName>
        <fullName evidence="5">Protein BatD</fullName>
    </recommendedName>
</protein>
<keyword evidence="2" id="KW-0732">Signal</keyword>
<dbReference type="RefSeq" id="WP_065610251.1">
    <property type="nucleotide sequence ID" value="NZ_CAWMPN010000008.1"/>
</dbReference>
<reference evidence="3 4" key="1">
    <citation type="submission" date="2016-06" db="EMBL/GenBank/DDBJ databases">
        <authorList>
            <person name="Kjaerup R.B."/>
            <person name="Dalgaard T.S."/>
            <person name="Juul-Madsen H.R."/>
        </authorList>
    </citation>
    <scope>NUCLEOTIDE SEQUENCE [LARGE SCALE GENOMIC DNA]</scope>
    <source>
        <strain evidence="3 4">1S159</strain>
    </source>
</reference>
<dbReference type="EMBL" id="MAJU01000008">
    <property type="protein sequence ID" value="OCH21660.1"/>
    <property type="molecule type" value="Genomic_DNA"/>
</dbReference>